<feature type="domain" description="DUF8202" evidence="3">
    <location>
        <begin position="255"/>
        <end position="442"/>
    </location>
</feature>
<feature type="signal peptide" evidence="1">
    <location>
        <begin position="1"/>
        <end position="23"/>
    </location>
</feature>
<dbReference type="Pfam" id="PF18962">
    <property type="entry name" value="Por_Secre_tail"/>
    <property type="match status" value="1"/>
</dbReference>
<keyword evidence="1" id="KW-0732">Signal</keyword>
<evidence type="ECO:0000313" key="5">
    <source>
        <dbReference type="Proteomes" id="UP000240572"/>
    </source>
</evidence>
<evidence type="ECO:0000313" key="4">
    <source>
        <dbReference type="EMBL" id="PSK89517.1"/>
    </source>
</evidence>
<dbReference type="Proteomes" id="UP000240572">
    <property type="component" value="Unassembled WGS sequence"/>
</dbReference>
<feature type="domain" description="DUF8202" evidence="3">
    <location>
        <begin position="1107"/>
        <end position="1297"/>
    </location>
</feature>
<dbReference type="InterPro" id="IPR026444">
    <property type="entry name" value="Secre_tail"/>
</dbReference>
<sequence length="1674" mass="177086">MLRRTLLYNGLFASLLYGHVAQAQNPGGVPVSAWYRADATGMLFSDAGTTAATDNTTVYQWNEFTGTGFNLLQAVAGSRPTFSNAATLANFNPTVTFNADFMAFQPATGVNIIDRASGHLYAAGYMNQLTGCGFLGFDASMDYPGLHTSNNGLYNLLFFTGGPGYQGLSTNSFTAGSYFSAGAGWLNGAGATAAYAAATVSLNGTRTDYSGNQLQNAVVNNNSRDIRVGGDTNWGSLNGQLNEMMVFENKLTVDEMDRVESYMAIKYGTTYAGGTRDYKNAASGVTWSATTNAGYHYNIAGIGRDNAGNLHQKQSRSGNTGQQVVISTTGLQHANAGNTQSLTDGQFLVWGDNGQAKKPTVAITGIPGINYRFASVWKVQNTGSVGTVRVAWPKQYAALKLIQSTDATIDATDVVTDMTSTTTVIDNGEPYVYADVTLTNGQYFTLAAYVQAPGGVVGGLMMWHKADDGTATAGPKNLWQDLSGNGHTVSQDNNAAYRPNLVTDATYAADSKNYGFNFNPFYYFNGTNQFFYRDNDSYFPSDTSAGTAYGVMHNSAATGYRTAFGWGDDDPNLVRAGDNYQVWRDNGLPLDQNVGAGNLPVHIAGMAWKGSGTANNGIYLNLNGRVYNTTAYNIGTLNNANNFAIGSEGFGLTGNGNEVFQGGISEVFAYSTDLQNATGTEKQRINSYLAVKYGITLSNDAGTGTADYLSSNAVNVWNATQNNGFAQNIAGIAYDYSSGLNQKQSRSVNTGKQVLIGTTGLANANDLNTVGLLNDGQYLVWGDNGQSKSPGVLIDGLNGVNYRFKSIWKVQNTGSVGAVRVAWPAGLNNLSLLQSADSVFNASDVLTGMTTNTTTINGTVYNYADVTLANGQYFTFAAYVAHAPGGVANGLSHWYRADMNVTATGDGTSVTAWTDYASGVTASQIATANLPVFRAGAANYFNFNPGINFTAADQKIGNITVGTLNSLDFDIFTLTKEGMSGGRYFNVGMNNTTLNGTNWDAPGLYGNGAIARRDNGGSLLFNSGTVPAVASNVSSISYNNFHDQSFSKGVNGSATGTVYTHAAIGEVTGGHIFGANTGAGTSGDDGGIVGSVGEVIIYGNGNITAEERNRVDAYLAIKYGVTLDTSRHYLSSKAAIVWDKQADSAYYHNVAGIGRDTISALYQKQSSSQHTNTNNQVAMGLGSLYATNAANTGTLADGQFMLWGDNGSVSAMTNNAATYTTFSYNGNAANRRMKRVWKVRNSGVGQTVKLRFPVASVGTTTLAAEDGCTQYAIIYASDENFTSGLVVAPLTVNGTDYEALNNFPQGASYFTFAKLAGVEPGLVTLPATTTTVPNFSTCSTNSWRYAKQTAGSNKYLAISGMTTVQLGNLGVTITPTGAQYNNNGRQTRLMPRVTTITDASNGNYTGVKVRVYYSAAEKAATQISNAQTNGWFKYQGNAATIAGDINTNGVFTGGAAMQVIPDASGTEDGVAYVDFYNVSSFSSFVFVSSTEPAGVVLPVTLTSFTAKVQGSQVVLDWLTASEHNNRGFAVERSADSKQWTAIGFVTSRAPGGNSATALAYQHADLQPLKGQSYYRLKQTDNDGRYVYSNIRQVVTGNGAAIQILPNPARDFVTVSGLDGTETIHILDASGRKIKESQVSGTTATLQLSGMPQGLYHIRVIAPGGAVVSRKVIKL</sequence>
<name>A0A2P8CX62_9BACT</name>
<evidence type="ECO:0000256" key="1">
    <source>
        <dbReference type="SAM" id="SignalP"/>
    </source>
</evidence>
<gene>
    <name evidence="4" type="ORF">B0I18_11172</name>
</gene>
<dbReference type="EMBL" id="PYGD01000011">
    <property type="protein sequence ID" value="PSK89517.1"/>
    <property type="molecule type" value="Genomic_DNA"/>
</dbReference>
<reference evidence="4 5" key="1">
    <citation type="submission" date="2018-03" db="EMBL/GenBank/DDBJ databases">
        <title>Genomic Encyclopedia of Type Strains, Phase III (KMG-III): the genomes of soil and plant-associated and newly described type strains.</title>
        <authorList>
            <person name="Whitman W."/>
        </authorList>
    </citation>
    <scope>NUCLEOTIDE SEQUENCE [LARGE SCALE GENOMIC DNA]</scope>
    <source>
        <strain evidence="4 5">CGMCC 1.12700</strain>
    </source>
</reference>
<proteinExistence type="predicted"/>
<dbReference type="OrthoDB" id="2582440at2"/>
<accession>A0A2P8CX62</accession>
<dbReference type="RefSeq" id="WP_106524763.1">
    <property type="nucleotide sequence ID" value="NZ_PYGD01000011.1"/>
</dbReference>
<comment type="caution">
    <text evidence="4">The sequence shown here is derived from an EMBL/GenBank/DDBJ whole genome shotgun (WGS) entry which is preliminary data.</text>
</comment>
<organism evidence="4 5">
    <name type="scientific">Taibaiella chishuiensis</name>
    <dbReference type="NCBI Taxonomy" id="1434707"/>
    <lineage>
        <taxon>Bacteria</taxon>
        <taxon>Pseudomonadati</taxon>
        <taxon>Bacteroidota</taxon>
        <taxon>Chitinophagia</taxon>
        <taxon>Chitinophagales</taxon>
        <taxon>Chitinophagaceae</taxon>
        <taxon>Taibaiella</taxon>
    </lineage>
</organism>
<dbReference type="InterPro" id="IPR058515">
    <property type="entry name" value="DUF8202"/>
</dbReference>
<dbReference type="NCBIfam" id="TIGR04183">
    <property type="entry name" value="Por_Secre_tail"/>
    <property type="match status" value="1"/>
</dbReference>
<protein>
    <submittedName>
        <fullName evidence="4">Putative secreted protein (Por secretion system target)</fullName>
    </submittedName>
</protein>
<evidence type="ECO:0000259" key="3">
    <source>
        <dbReference type="Pfam" id="PF26628"/>
    </source>
</evidence>
<evidence type="ECO:0000259" key="2">
    <source>
        <dbReference type="Pfam" id="PF18962"/>
    </source>
</evidence>
<feature type="chain" id="PRO_5015123090" evidence="1">
    <location>
        <begin position="24"/>
        <end position="1674"/>
    </location>
</feature>
<keyword evidence="5" id="KW-1185">Reference proteome</keyword>
<feature type="domain" description="DUF8202" evidence="3">
    <location>
        <begin position="681"/>
        <end position="872"/>
    </location>
</feature>
<dbReference type="Pfam" id="PF26628">
    <property type="entry name" value="DUF8202"/>
    <property type="match status" value="3"/>
</dbReference>
<feature type="domain" description="Secretion system C-terminal sorting" evidence="2">
    <location>
        <begin position="1604"/>
        <end position="1672"/>
    </location>
</feature>